<proteinExistence type="inferred from homology"/>
<keyword evidence="4" id="KW-0443">Lipid metabolism</keyword>
<evidence type="ECO:0000313" key="8">
    <source>
        <dbReference type="Proteomes" id="UP000442109"/>
    </source>
</evidence>
<dbReference type="Pfam" id="PF17048">
    <property type="entry name" value="Ceramidse_alk_C"/>
    <property type="match status" value="1"/>
</dbReference>
<keyword evidence="3" id="KW-0862">Zinc</keyword>
<keyword evidence="2 4" id="KW-0378">Hydrolase</keyword>
<gene>
    <name evidence="7" type="ORF">GB996_07320</name>
</gene>
<dbReference type="RefSeq" id="WP_155587285.1">
    <property type="nucleotide sequence ID" value="NZ_WFKQ01000005.1"/>
</dbReference>
<keyword evidence="8" id="KW-1185">Reference proteome</keyword>
<dbReference type="GO" id="GO:0046514">
    <property type="term" value="P:ceramide catabolic process"/>
    <property type="evidence" value="ECO:0007669"/>
    <property type="project" value="InterPro"/>
</dbReference>
<evidence type="ECO:0000313" key="7">
    <source>
        <dbReference type="EMBL" id="MUG32605.1"/>
    </source>
</evidence>
<dbReference type="Pfam" id="PF04734">
    <property type="entry name" value="Ceramidase_alk"/>
    <property type="match status" value="1"/>
</dbReference>
<dbReference type="GO" id="GO:0017040">
    <property type="term" value="F:N-acylsphingosine amidohydrolase activity"/>
    <property type="evidence" value="ECO:0007669"/>
    <property type="project" value="UniProtKB-UniRule"/>
</dbReference>
<name>A0A844M1H5_9GAMM</name>
<dbReference type="InterPro" id="IPR038445">
    <property type="entry name" value="NCDase_C_sf"/>
</dbReference>
<dbReference type="InterPro" id="IPR006823">
    <property type="entry name" value="Ceramidase_alk"/>
</dbReference>
<dbReference type="PANTHER" id="PTHR12670:SF1">
    <property type="entry name" value="NEUTRAL CERAMIDASE"/>
    <property type="match status" value="1"/>
</dbReference>
<keyword evidence="3" id="KW-0479">Metal-binding</keyword>
<dbReference type="GO" id="GO:0016020">
    <property type="term" value="C:membrane"/>
    <property type="evidence" value="ECO:0007669"/>
    <property type="project" value="GOC"/>
</dbReference>
<organism evidence="7 8">
    <name type="scientific">Psychrobacter sanguinis</name>
    <dbReference type="NCBI Taxonomy" id="861445"/>
    <lineage>
        <taxon>Bacteria</taxon>
        <taxon>Pseudomonadati</taxon>
        <taxon>Pseudomonadota</taxon>
        <taxon>Gammaproteobacteria</taxon>
        <taxon>Moraxellales</taxon>
        <taxon>Moraxellaceae</taxon>
        <taxon>Psychrobacter</taxon>
    </lineage>
</organism>
<evidence type="ECO:0000259" key="6">
    <source>
        <dbReference type="Pfam" id="PF17048"/>
    </source>
</evidence>
<comment type="catalytic activity">
    <reaction evidence="4">
        <text>an N-acylsphing-4-enine + H2O = sphing-4-enine + a fatty acid</text>
        <dbReference type="Rhea" id="RHEA:20856"/>
        <dbReference type="ChEBI" id="CHEBI:15377"/>
        <dbReference type="ChEBI" id="CHEBI:28868"/>
        <dbReference type="ChEBI" id="CHEBI:52639"/>
        <dbReference type="ChEBI" id="CHEBI:57756"/>
        <dbReference type="EC" id="3.5.1.23"/>
    </reaction>
</comment>
<dbReference type="OrthoDB" id="6899210at2"/>
<dbReference type="AlphaFoldDB" id="A0A844M1H5"/>
<feature type="domain" description="Neutral/alkaline non-lysosomal ceramidase N-terminal" evidence="5">
    <location>
        <begin position="79"/>
        <end position="581"/>
    </location>
</feature>
<sequence>MLLTSLCATSALSLSLQTINCRNDSNPISLASSASAFYVKDNGSLENSQLSTSDRVAPIAASTHTGASHPQLKPNKAPYLLGAAQADITGAAAETGMFGYAAQQVAQGINDRLYAHAFIIVDNQADSAQTTQNSARIVYVSADMGAMFNAVRLEVLKRLHALYGPLYTDANVMLTATHTHVGNAGYSHQRLYQIASKDDTTAGYSEQNFTAIVDGIVRAISKAHQNLTPGTLSLAQGKLTGATRNRSAAAYNNNPDAKAYDSNVNDTMTQLRLDDQNGKPLGAINWFAIHPTSFSNQFMYLSADNKGYAQQGMQAAITKKTGQPFVAAFANADEGDVVAAGGNAHSSAGFEGEDEEWHNVVRDGSLQLNKALELWDKAEPIVGPIDTRARWIDLNGYVVDAQYTHGAGEQRLCVPARGYAFAAGAENGPSDIPGIYEGMTKDSLSITDKINKIDTSILGSATRAAFGVVGAVSQDPCQAEKPVLLPTGKLGWVNSKQPVQLMRIANLALVAIPGEPTTMVGRRLQSAVLDELKDSGVNTVIVNGLANNYSGYVATREEYALQHYEGASTEYGPYQSNAYVQEYVQLARALKHNQPLKNHTAPPSIAASKFAERPGVVFDDKPFNQAWGQVLMQPKQHYQKAEVVSVSFRGAHPKNNLRTEDTFLKVQRLVQGKWVDYLTDASFDTRYSWAREGITYSKVTIDWRIDEDTPSGTYRILHQGDWKNGWDGKITAYAGASYAFEVE</sequence>
<dbReference type="PANTHER" id="PTHR12670">
    <property type="entry name" value="CERAMIDASE"/>
    <property type="match status" value="1"/>
</dbReference>
<dbReference type="InterPro" id="IPR031331">
    <property type="entry name" value="NEUT/ALK_ceramidase_C"/>
</dbReference>
<dbReference type="GO" id="GO:0046872">
    <property type="term" value="F:metal ion binding"/>
    <property type="evidence" value="ECO:0007669"/>
    <property type="project" value="UniProtKB-KW"/>
</dbReference>
<dbReference type="GO" id="GO:0005576">
    <property type="term" value="C:extracellular region"/>
    <property type="evidence" value="ECO:0007669"/>
    <property type="project" value="TreeGrafter"/>
</dbReference>
<feature type="domain" description="Neutral/alkaline non-lysosomal ceramidase C-terminal" evidence="6">
    <location>
        <begin position="584"/>
        <end position="742"/>
    </location>
</feature>
<evidence type="ECO:0000259" key="5">
    <source>
        <dbReference type="Pfam" id="PF04734"/>
    </source>
</evidence>
<dbReference type="Gene3D" id="2.60.40.2300">
    <property type="entry name" value="Neutral/alkaline non-lysosomal ceramidase, C-terminal domain"/>
    <property type="match status" value="1"/>
</dbReference>
<evidence type="ECO:0000256" key="1">
    <source>
        <dbReference type="ARBA" id="ARBA00009835"/>
    </source>
</evidence>
<dbReference type="InterPro" id="IPR031329">
    <property type="entry name" value="NEUT/ALK_ceramidase_N"/>
</dbReference>
<comment type="similarity">
    <text evidence="1 4">Belongs to the neutral ceramidase family.</text>
</comment>
<evidence type="ECO:0000256" key="2">
    <source>
        <dbReference type="ARBA" id="ARBA00022801"/>
    </source>
</evidence>
<dbReference type="GO" id="GO:0046512">
    <property type="term" value="P:sphingosine biosynthetic process"/>
    <property type="evidence" value="ECO:0007669"/>
    <property type="project" value="TreeGrafter"/>
</dbReference>
<feature type="binding site" evidence="3">
    <location>
        <position position="178"/>
    </location>
    <ligand>
        <name>Zn(2+)</name>
        <dbReference type="ChEBI" id="CHEBI:29105"/>
    </ligand>
</feature>
<evidence type="ECO:0000256" key="4">
    <source>
        <dbReference type="RuleBase" id="RU366019"/>
    </source>
</evidence>
<keyword evidence="4" id="KW-0746">Sphingolipid metabolism</keyword>
<feature type="binding site" evidence="3">
    <location>
        <position position="515"/>
    </location>
    <ligand>
        <name>Zn(2+)</name>
        <dbReference type="ChEBI" id="CHEBI:29105"/>
    </ligand>
</feature>
<feature type="binding site" evidence="3">
    <location>
        <position position="552"/>
    </location>
    <ligand>
        <name>Zn(2+)</name>
        <dbReference type="ChEBI" id="CHEBI:29105"/>
    </ligand>
</feature>
<accession>A0A844M1H5</accession>
<evidence type="ECO:0000256" key="3">
    <source>
        <dbReference type="PIRSR" id="PIRSR606823-2"/>
    </source>
</evidence>
<dbReference type="GO" id="GO:0042759">
    <property type="term" value="P:long-chain fatty acid biosynthetic process"/>
    <property type="evidence" value="ECO:0007669"/>
    <property type="project" value="TreeGrafter"/>
</dbReference>
<protein>
    <recommendedName>
        <fullName evidence="4">Neutral ceramidase</fullName>
        <ecNumber evidence="4">3.5.1.23</ecNumber>
    </recommendedName>
</protein>
<dbReference type="EMBL" id="WFKQ01000005">
    <property type="protein sequence ID" value="MUG32605.1"/>
    <property type="molecule type" value="Genomic_DNA"/>
</dbReference>
<comment type="caution">
    <text evidence="7">The sequence shown here is derived from an EMBL/GenBank/DDBJ whole genome shotgun (WGS) entry which is preliminary data.</text>
</comment>
<reference evidence="7 8" key="1">
    <citation type="journal article" date="2019" name="PLoS ONE">
        <title>Pup mortality in New Zealand sea lions (Phocarctos hookeri) at Enderby Island, Auckland Islands, 2013-18.</title>
        <authorList>
            <person name="Michael S.A."/>
            <person name="Hayman D.T.S."/>
            <person name="Gray R."/>
            <person name="Zhang J."/>
            <person name="Rogers L."/>
            <person name="Roe W.D."/>
        </authorList>
    </citation>
    <scope>NUCLEOTIDE SEQUENCE [LARGE SCALE GENOMIC DNA]</scope>
    <source>
        <strain evidence="7 8">SM868</strain>
    </source>
</reference>
<comment type="cofactor">
    <cofactor evidence="3">
        <name>Zn(2+)</name>
        <dbReference type="ChEBI" id="CHEBI:29105"/>
    </cofactor>
    <text evidence="3">Binds 1 zinc ion per subunit.</text>
</comment>
<dbReference type="Proteomes" id="UP000442109">
    <property type="component" value="Unassembled WGS sequence"/>
</dbReference>
<dbReference type="EC" id="3.5.1.23" evidence="4"/>
<feature type="binding site" evidence="3">
    <location>
        <position position="290"/>
    </location>
    <ligand>
        <name>Zn(2+)</name>
        <dbReference type="ChEBI" id="CHEBI:29105"/>
    </ligand>
</feature>